<protein>
    <submittedName>
        <fullName evidence="3">Uncharacterized protein</fullName>
    </submittedName>
</protein>
<gene>
    <name evidence="3" type="ORF">T01_16216</name>
    <name evidence="2" type="ORF">T01_5181</name>
    <name evidence="4" type="ORF">T01_7101</name>
</gene>
<accession>A0A0V1AP89</accession>
<dbReference type="EMBL" id="JYDH01000143">
    <property type="protein sequence ID" value="KRY30368.1"/>
    <property type="molecule type" value="Genomic_DNA"/>
</dbReference>
<comment type="caution">
    <text evidence="3">The sequence shown here is derived from an EMBL/GenBank/DDBJ whole genome shotgun (WGS) entry which is preliminary data.</text>
</comment>
<evidence type="ECO:0000313" key="4">
    <source>
        <dbReference type="EMBL" id="KRY30368.1"/>
    </source>
</evidence>
<dbReference type="OrthoDB" id="10438026at2759"/>
<proteinExistence type="predicted"/>
<dbReference type="Proteomes" id="UP000054776">
    <property type="component" value="Unassembled WGS sequence"/>
</dbReference>
<feature type="region of interest" description="Disordered" evidence="1">
    <location>
        <begin position="25"/>
        <end position="54"/>
    </location>
</feature>
<evidence type="ECO:0000313" key="5">
    <source>
        <dbReference type="Proteomes" id="UP000054776"/>
    </source>
</evidence>
<evidence type="ECO:0000313" key="2">
    <source>
        <dbReference type="EMBL" id="KRY26621.1"/>
    </source>
</evidence>
<sequence length="89" mass="10098">MTNSSSDATSCQTFVRQANESGLYDVDSPWPTECGKSRRRSRKIQQDQKTARESIVTQNNEARAANERLTQSRELAIYGADLNHRRLPV</sequence>
<dbReference type="EMBL" id="JYDH01000369">
    <property type="protein sequence ID" value="KRY26651.1"/>
    <property type="molecule type" value="Genomic_DNA"/>
</dbReference>
<name>A0A0V1AP89_TRISP</name>
<evidence type="ECO:0000313" key="3">
    <source>
        <dbReference type="EMBL" id="KRY26651.1"/>
    </source>
</evidence>
<organism evidence="3 5">
    <name type="scientific">Trichinella spiralis</name>
    <name type="common">Trichina worm</name>
    <dbReference type="NCBI Taxonomy" id="6334"/>
    <lineage>
        <taxon>Eukaryota</taxon>
        <taxon>Metazoa</taxon>
        <taxon>Ecdysozoa</taxon>
        <taxon>Nematoda</taxon>
        <taxon>Enoplea</taxon>
        <taxon>Dorylaimia</taxon>
        <taxon>Trichinellida</taxon>
        <taxon>Trichinellidae</taxon>
        <taxon>Trichinella</taxon>
    </lineage>
</organism>
<dbReference type="EMBL" id="JYDH01000375">
    <property type="protein sequence ID" value="KRY26621.1"/>
    <property type="molecule type" value="Genomic_DNA"/>
</dbReference>
<reference evidence="3 5" key="1">
    <citation type="submission" date="2015-01" db="EMBL/GenBank/DDBJ databases">
        <title>Evolution of Trichinella species and genotypes.</title>
        <authorList>
            <person name="Korhonen P.K."/>
            <person name="Edoardo P."/>
            <person name="Giuseppe L.R."/>
            <person name="Gasser R.B."/>
        </authorList>
    </citation>
    <scope>NUCLEOTIDE SEQUENCE [LARGE SCALE GENOMIC DNA]</scope>
    <source>
        <strain evidence="3">ISS3</strain>
    </source>
</reference>
<dbReference type="InParanoid" id="A0A0V1AP89"/>
<evidence type="ECO:0000256" key="1">
    <source>
        <dbReference type="SAM" id="MobiDB-lite"/>
    </source>
</evidence>
<dbReference type="AlphaFoldDB" id="A0A0V1AP89"/>
<keyword evidence="5" id="KW-1185">Reference proteome</keyword>